<dbReference type="RefSeq" id="WP_138074734.1">
    <property type="nucleotide sequence ID" value="NZ_VAJM01000001.1"/>
</dbReference>
<dbReference type="InterPro" id="IPR007055">
    <property type="entry name" value="BON_dom"/>
</dbReference>
<evidence type="ECO:0000313" key="3">
    <source>
        <dbReference type="Proteomes" id="UP000305517"/>
    </source>
</evidence>
<sequence length="486" mass="52489">METLETTLKPESALADRDITAAVERLFARKKGVATHLVDVSTRQGIVTLCGYVDNLLARERAEEIAKAVRGVRGVINEIGVRAIDLPDATLRRDVEEALLQDAVTSEYEICCTAREGTVMLLGEVPSWPEKELVLRVAKGVRGVCAVDDHLRYRLVDQRPPKSAAEISAELDELLGWDVRINHALIEVRADGQGRVVLGGTVASAAERSHAITAAWRAGASSVDAAELRVAPDAHGHELRGDKYRARTDAEIRQAIEDSLLTDPRVRANAAEIEVEQGQVTLRGSVSNLRACRAAEQDALGIVGVAAVSNYLRVRPVRPTADAEIQRRTRAALLRDAYLHRGAVEVVVGNGKVSLYGTVDSQFEKQHAEQVAAGISGVIAVDNRLVVPAWATTPDGEYFACNVAYSQPLPGQPPTDEAIEQAIRQQLDWTPGLSQQDIRVGVAKGRATLTGTVDTRQEQQLATLCAYDGGAHAVANQLHVRHGAAR</sequence>
<proteinExistence type="predicted"/>
<reference evidence="2 3" key="1">
    <citation type="submission" date="2019-05" db="EMBL/GenBank/DDBJ databases">
        <title>Hymenobacter edaphi sp. nov., isolated from abandoned arsenic-contaminated farmland soil.</title>
        <authorList>
            <person name="Nie L."/>
        </authorList>
    </citation>
    <scope>NUCLEOTIDE SEQUENCE [LARGE SCALE GENOMIC DNA]</scope>
    <source>
        <strain evidence="2 3">1-3-3-8</strain>
    </source>
</reference>
<feature type="domain" description="BON" evidence="1">
    <location>
        <begin position="248"/>
        <end position="316"/>
    </location>
</feature>
<evidence type="ECO:0000259" key="1">
    <source>
        <dbReference type="PROSITE" id="PS50914"/>
    </source>
</evidence>
<dbReference type="Pfam" id="PF04972">
    <property type="entry name" value="BON"/>
    <property type="match status" value="6"/>
</dbReference>
<dbReference type="Proteomes" id="UP000305517">
    <property type="component" value="Unassembled WGS sequence"/>
</dbReference>
<feature type="domain" description="BON" evidence="1">
    <location>
        <begin position="415"/>
        <end position="482"/>
    </location>
</feature>
<feature type="domain" description="BON" evidence="1">
    <location>
        <begin position="321"/>
        <end position="389"/>
    </location>
</feature>
<evidence type="ECO:0000313" key="2">
    <source>
        <dbReference type="EMBL" id="TLM96475.1"/>
    </source>
</evidence>
<dbReference type="Gene3D" id="3.40.1520.20">
    <property type="match status" value="1"/>
</dbReference>
<protein>
    <submittedName>
        <fullName evidence="2">BON domain-containing protein</fullName>
    </submittedName>
</protein>
<dbReference type="OrthoDB" id="863206at2"/>
<dbReference type="PANTHER" id="PTHR34606">
    <property type="entry name" value="BON DOMAIN-CONTAINING PROTEIN"/>
    <property type="match status" value="1"/>
</dbReference>
<dbReference type="PANTHER" id="PTHR34606:SF15">
    <property type="entry name" value="BON DOMAIN-CONTAINING PROTEIN"/>
    <property type="match status" value="1"/>
</dbReference>
<name>A0A5R8WWF2_9BACT</name>
<feature type="domain" description="BON" evidence="1">
    <location>
        <begin position="15"/>
        <end position="83"/>
    </location>
</feature>
<dbReference type="SMART" id="SM00749">
    <property type="entry name" value="BON"/>
    <property type="match status" value="6"/>
</dbReference>
<dbReference type="InterPro" id="IPR014004">
    <property type="entry name" value="Transpt-assoc_nodulatn_dom_bac"/>
</dbReference>
<dbReference type="EMBL" id="VAJM01000001">
    <property type="protein sequence ID" value="TLM96475.1"/>
    <property type="molecule type" value="Genomic_DNA"/>
</dbReference>
<dbReference type="PROSITE" id="PS50914">
    <property type="entry name" value="BON"/>
    <property type="match status" value="6"/>
</dbReference>
<dbReference type="AlphaFoldDB" id="A0A5R8WWF2"/>
<keyword evidence="3" id="KW-1185">Reference proteome</keyword>
<gene>
    <name evidence="2" type="ORF">FDY95_00295</name>
</gene>
<comment type="caution">
    <text evidence="2">The sequence shown here is derived from an EMBL/GenBank/DDBJ whole genome shotgun (WGS) entry which is preliminary data.</text>
</comment>
<feature type="domain" description="BON" evidence="1">
    <location>
        <begin position="87"/>
        <end position="155"/>
    </location>
</feature>
<feature type="domain" description="BON" evidence="1">
    <location>
        <begin position="163"/>
        <end position="232"/>
    </location>
</feature>
<dbReference type="InterPro" id="IPR051686">
    <property type="entry name" value="Lipoprotein_DolP"/>
</dbReference>
<accession>A0A5R8WWF2</accession>
<dbReference type="Gene3D" id="3.30.1340.30">
    <property type="match status" value="4"/>
</dbReference>
<organism evidence="2 3">
    <name type="scientific">Hymenobacter jeollabukensis</name>
    <dbReference type="NCBI Taxonomy" id="2025313"/>
    <lineage>
        <taxon>Bacteria</taxon>
        <taxon>Pseudomonadati</taxon>
        <taxon>Bacteroidota</taxon>
        <taxon>Cytophagia</taxon>
        <taxon>Cytophagales</taxon>
        <taxon>Hymenobacteraceae</taxon>
        <taxon>Hymenobacter</taxon>
    </lineage>
</organism>